<dbReference type="EMBL" id="UFQT01000827">
    <property type="protein sequence ID" value="SSX27433.1"/>
    <property type="molecule type" value="Genomic_DNA"/>
</dbReference>
<evidence type="ECO:0000313" key="3">
    <source>
        <dbReference type="EMBL" id="SSX27433.1"/>
    </source>
</evidence>
<sequence>MHFDWAYDGVNSTVPRNAGPECRNYLSPTRIIIECICVTFVCILAIRYSWSNIIKKKSLPDYNLLEANSRATNDLVKLYHQQTTVISDNNSSHNNGSSSTVSSTTTTTTSGNNKGGDESDGTIKAATTTTTIHHYYERVSTGKQILLVVMTLILGLELGFKFASRSVVYILNPCHIITMIQIYILAAKPSKTITILFRIQMNYLNGPLLAFVFPETDSRQFTLEASTYWIQHALMWIIPIYLLRLGGVYNMEAVTDFNWNILSYAILMIYHFVILQIVAVPIQINLNHMLCPAILDPFEGPNYRLFAILHQGILCPLLCKLICIIFMPRSNQIYHETKTSNNNNQHLLERIQDKQYAHSTLTSKSNNSPTTTTTTTNTTVNGNHTKNLVNSIMHMNNSDIDSKKNCAASEMFLTKEVKID</sequence>
<dbReference type="OMA" id="PSWGKQF"/>
<protein>
    <submittedName>
        <fullName evidence="3">CSON014525 protein</fullName>
    </submittedName>
</protein>
<dbReference type="InterPro" id="IPR026508">
    <property type="entry name" value="TMEM164"/>
</dbReference>
<evidence type="ECO:0000256" key="2">
    <source>
        <dbReference type="SAM" id="Phobius"/>
    </source>
</evidence>
<reference evidence="3" key="1">
    <citation type="submission" date="2018-07" db="EMBL/GenBank/DDBJ databases">
        <authorList>
            <person name="Quirk P.G."/>
            <person name="Krulwich T.A."/>
        </authorList>
    </citation>
    <scope>NUCLEOTIDE SEQUENCE</scope>
</reference>
<dbReference type="AlphaFoldDB" id="A0A336MF62"/>
<proteinExistence type="predicted"/>
<keyword evidence="2" id="KW-0472">Membrane</keyword>
<dbReference type="Pfam" id="PF14808">
    <property type="entry name" value="TMEM164"/>
    <property type="match status" value="1"/>
</dbReference>
<feature type="transmembrane region" description="Helical" evidence="2">
    <location>
        <begin position="169"/>
        <end position="186"/>
    </location>
</feature>
<feature type="transmembrane region" description="Helical" evidence="2">
    <location>
        <begin position="193"/>
        <end position="213"/>
    </location>
</feature>
<dbReference type="VEuPathDB" id="VectorBase:CSON014525"/>
<keyword evidence="2" id="KW-0812">Transmembrane</keyword>
<feature type="region of interest" description="Disordered" evidence="1">
    <location>
        <begin position="87"/>
        <end position="122"/>
    </location>
</feature>
<name>A0A336MF62_CULSO</name>
<feature type="transmembrane region" description="Helical" evidence="2">
    <location>
        <begin position="31"/>
        <end position="50"/>
    </location>
</feature>
<feature type="transmembrane region" description="Helical" evidence="2">
    <location>
        <begin position="233"/>
        <end position="249"/>
    </location>
</feature>
<feature type="transmembrane region" description="Helical" evidence="2">
    <location>
        <begin position="261"/>
        <end position="284"/>
    </location>
</feature>
<dbReference type="PANTHER" id="PTHR20948">
    <property type="entry name" value="TRANSMEMBRANE PROTEIN 164"/>
    <property type="match status" value="1"/>
</dbReference>
<keyword evidence="2" id="KW-1133">Transmembrane helix</keyword>
<feature type="transmembrane region" description="Helical" evidence="2">
    <location>
        <begin position="145"/>
        <end position="163"/>
    </location>
</feature>
<evidence type="ECO:0000256" key="1">
    <source>
        <dbReference type="SAM" id="MobiDB-lite"/>
    </source>
</evidence>
<organism evidence="3">
    <name type="scientific">Culicoides sonorensis</name>
    <name type="common">Biting midge</name>
    <dbReference type="NCBI Taxonomy" id="179676"/>
    <lineage>
        <taxon>Eukaryota</taxon>
        <taxon>Metazoa</taxon>
        <taxon>Ecdysozoa</taxon>
        <taxon>Arthropoda</taxon>
        <taxon>Hexapoda</taxon>
        <taxon>Insecta</taxon>
        <taxon>Pterygota</taxon>
        <taxon>Neoptera</taxon>
        <taxon>Endopterygota</taxon>
        <taxon>Diptera</taxon>
        <taxon>Nematocera</taxon>
        <taxon>Chironomoidea</taxon>
        <taxon>Ceratopogonidae</taxon>
        <taxon>Ceratopogoninae</taxon>
        <taxon>Culicoides</taxon>
        <taxon>Monoculicoides</taxon>
    </lineage>
</organism>
<accession>A0A336MF62</accession>
<dbReference type="PANTHER" id="PTHR20948:SF2">
    <property type="entry name" value="TRANSMEMBRANE PROTEIN 164"/>
    <property type="match status" value="1"/>
</dbReference>
<feature type="compositionally biased region" description="Low complexity" evidence="1">
    <location>
        <begin position="87"/>
        <end position="112"/>
    </location>
</feature>
<feature type="transmembrane region" description="Helical" evidence="2">
    <location>
        <begin position="304"/>
        <end position="327"/>
    </location>
</feature>
<gene>
    <name evidence="3" type="primary">CSON014525</name>
</gene>